<accession>F9WJP4</accession>
<dbReference type="VEuPathDB" id="TriTrypDB:TcIL3000_0_23650"/>
<gene>
    <name evidence="2" type="ORF">TCIL3000_0_23650</name>
</gene>
<evidence type="ECO:0000259" key="1">
    <source>
        <dbReference type="Pfam" id="PF18281"/>
    </source>
</evidence>
<organism evidence="2 3">
    <name type="scientific">Trypanosoma congolense (strain IL3000)</name>
    <dbReference type="NCBI Taxonomy" id="1068625"/>
    <lineage>
        <taxon>Eukaryota</taxon>
        <taxon>Discoba</taxon>
        <taxon>Euglenozoa</taxon>
        <taxon>Kinetoplastea</taxon>
        <taxon>Metakinetoplastina</taxon>
        <taxon>Trypanosomatida</taxon>
        <taxon>Trypanosomatidae</taxon>
        <taxon>Trypanosoma</taxon>
        <taxon>Nannomonas</taxon>
    </lineage>
</organism>
<keyword evidence="3" id="KW-1185">Reference proteome</keyword>
<dbReference type="Proteomes" id="UP000000702">
    <property type="component" value="Unassembled WGS sequence"/>
</dbReference>
<name>F9WJP4_TRYCI</name>
<reference evidence="2 3" key="2">
    <citation type="journal article" date="2012" name="Proc. Natl. Acad. Sci. U.S.A.">
        <title>Antigenic diversity is generated by distinct evolutionary mechanisms in African trypanosome species.</title>
        <authorList>
            <person name="Jackson A.P."/>
            <person name="Berry A."/>
            <person name="Aslett M."/>
            <person name="Allison H.C."/>
            <person name="Burton P."/>
            <person name="Vavrova-Anderson J."/>
            <person name="Brown R."/>
            <person name="Browne H."/>
            <person name="Corton N."/>
            <person name="Hauser H."/>
            <person name="Gamble J."/>
            <person name="Gilderthorp R."/>
            <person name="Marcello L."/>
            <person name="McQuillan J."/>
            <person name="Otto T.D."/>
            <person name="Quail M.A."/>
            <person name="Sanders M.J."/>
            <person name="van Tonder A."/>
            <person name="Ginger M.L."/>
            <person name="Field M.C."/>
            <person name="Barry J.D."/>
            <person name="Hertz-Fowler C."/>
            <person name="Berriman M."/>
        </authorList>
    </citation>
    <scope>NUCLEOTIDE SEQUENCE [LARGE SCALE GENOMIC DNA]</scope>
    <source>
        <strain evidence="2 3">IL3000</strain>
    </source>
</reference>
<dbReference type="EMBL" id="CAEQ01002751">
    <property type="protein sequence ID" value="CCD17551.1"/>
    <property type="molecule type" value="Genomic_DNA"/>
</dbReference>
<sequence length="278" mass="31977">MNKSVCVCAAADCGGVKVNLRFLFDASELTVSRMLRRATVAFSNYFRRKGIEHEFAANSVVVFNDAHCTWDRLERTTQLFTNSQVYLFQPDTVDVPAAIPEPIDSEQFLDNSDLSGSNLEKRDYVSFMRHTTPRHFSSPRYSFSSPVKSYERRRAASPFGSRWSRANSYVYGVRRPCNVSFEDFPNDKSRFSRSCSFSYSRDIHSTGISDESSHFYQLSGSGGFDTFSSVNHSGVSILREERKKIDRQLSLPLDDMRYSVREETRRIDRIIRSPIRRV</sequence>
<dbReference type="InterPro" id="IPR040747">
    <property type="entry name" value="BILBO1_N"/>
</dbReference>
<dbReference type="Pfam" id="PF18281">
    <property type="entry name" value="BILBO1_N"/>
    <property type="match status" value="1"/>
</dbReference>
<reference evidence="3" key="1">
    <citation type="submission" date="2011-07" db="EMBL/GenBank/DDBJ databases">
        <title>Divergent evolution of antigenic variation in African trypanosomes.</title>
        <authorList>
            <person name="Jackson A.P."/>
            <person name="Berry A."/>
            <person name="Allison H.C."/>
            <person name="Burton P."/>
            <person name="Anderson J."/>
            <person name="Aslett M."/>
            <person name="Brown R."/>
            <person name="Corton N."/>
            <person name="Harris D."/>
            <person name="Hauser H."/>
            <person name="Gamble J."/>
            <person name="Gilderthorp R."/>
            <person name="McQuillan J."/>
            <person name="Quail M.A."/>
            <person name="Sanders M."/>
            <person name="Van Tonder A."/>
            <person name="Ginger M.L."/>
            <person name="Donelson J.E."/>
            <person name="Field M.C."/>
            <person name="Barry J.D."/>
            <person name="Berriman M."/>
            <person name="Hertz-Fowler C."/>
        </authorList>
    </citation>
    <scope>NUCLEOTIDE SEQUENCE [LARGE SCALE GENOMIC DNA]</scope>
    <source>
        <strain evidence="3">IL3000</strain>
    </source>
</reference>
<proteinExistence type="predicted"/>
<comment type="caution">
    <text evidence="2">The sequence shown here is derived from an EMBL/GenBank/DDBJ whole genome shotgun (WGS) entry which is preliminary data.</text>
</comment>
<evidence type="ECO:0000313" key="2">
    <source>
        <dbReference type="EMBL" id="CCD17551.1"/>
    </source>
</evidence>
<feature type="domain" description="BILBO1 N-terminal" evidence="1">
    <location>
        <begin position="17"/>
        <end position="104"/>
    </location>
</feature>
<protein>
    <submittedName>
        <fullName evidence="2">WGS project CAEQ00000000 data, annotated contig 934</fullName>
    </submittedName>
</protein>
<dbReference type="Gene3D" id="3.10.20.650">
    <property type="match status" value="1"/>
</dbReference>
<evidence type="ECO:0000313" key="3">
    <source>
        <dbReference type="Proteomes" id="UP000000702"/>
    </source>
</evidence>
<dbReference type="AlphaFoldDB" id="F9WJP4"/>
<dbReference type="OMA" id="CTWDRLE"/>